<comment type="caution">
    <text evidence="2">The sequence shown here is derived from an EMBL/GenBank/DDBJ whole genome shotgun (WGS) entry which is preliminary data.</text>
</comment>
<evidence type="ECO:0000313" key="3">
    <source>
        <dbReference type="Proteomes" id="UP001161390"/>
    </source>
</evidence>
<dbReference type="PROSITE" id="PS51257">
    <property type="entry name" value="PROKAR_LIPOPROTEIN"/>
    <property type="match status" value="1"/>
</dbReference>
<reference evidence="2" key="2">
    <citation type="submission" date="2023-01" db="EMBL/GenBank/DDBJ databases">
        <title>Draft genome sequence of Algimonas porphyrae strain NBRC 108216.</title>
        <authorList>
            <person name="Sun Q."/>
            <person name="Mori K."/>
        </authorList>
    </citation>
    <scope>NUCLEOTIDE SEQUENCE</scope>
    <source>
        <strain evidence="2">NBRC 108216</strain>
    </source>
</reference>
<keyword evidence="1" id="KW-0732">Signal</keyword>
<feature type="signal peptide" evidence="1">
    <location>
        <begin position="1"/>
        <end position="21"/>
    </location>
</feature>
<dbReference type="Proteomes" id="UP001161390">
    <property type="component" value="Unassembled WGS sequence"/>
</dbReference>
<accession>A0ABQ5V3N7</accession>
<reference evidence="2" key="1">
    <citation type="journal article" date="2014" name="Int. J. Syst. Evol. Microbiol.">
        <title>Complete genome of a new Firmicutes species belonging to the dominant human colonic microbiota ('Ruminococcus bicirculans') reveals two chromosomes and a selective capacity to utilize plant glucans.</title>
        <authorList>
            <consortium name="NISC Comparative Sequencing Program"/>
            <person name="Wegmann U."/>
            <person name="Louis P."/>
            <person name="Goesmann A."/>
            <person name="Henrissat B."/>
            <person name="Duncan S.H."/>
            <person name="Flint H.J."/>
        </authorList>
    </citation>
    <scope>NUCLEOTIDE SEQUENCE</scope>
    <source>
        <strain evidence="2">NBRC 108216</strain>
    </source>
</reference>
<evidence type="ECO:0008006" key="4">
    <source>
        <dbReference type="Google" id="ProtNLM"/>
    </source>
</evidence>
<keyword evidence="3" id="KW-1185">Reference proteome</keyword>
<evidence type="ECO:0000256" key="1">
    <source>
        <dbReference type="SAM" id="SignalP"/>
    </source>
</evidence>
<feature type="chain" id="PRO_5047322220" description="Lipoprotein" evidence="1">
    <location>
        <begin position="22"/>
        <end position="180"/>
    </location>
</feature>
<sequence>MRTLFLIAPLALAACTSPQTASDAFFDNMLALCDRTVTGEVVSDQAVDADWIGQVLTVGPVSCSEDVIRMPLAVGSDMSRTWVLGRTGDALIFRHIHVEPDGTPSAVTDYGGPARDGGTAQRQDFPADEQTKANFTENGIAVSNPNVWTLSIDGQALRYALARPATDTAPARDFRAEFPL</sequence>
<organism evidence="2 3">
    <name type="scientific">Algimonas porphyrae</name>
    <dbReference type="NCBI Taxonomy" id="1128113"/>
    <lineage>
        <taxon>Bacteria</taxon>
        <taxon>Pseudomonadati</taxon>
        <taxon>Pseudomonadota</taxon>
        <taxon>Alphaproteobacteria</taxon>
        <taxon>Maricaulales</taxon>
        <taxon>Robiginitomaculaceae</taxon>
        <taxon>Algimonas</taxon>
    </lineage>
</organism>
<protein>
    <recommendedName>
        <fullName evidence="4">Lipoprotein</fullName>
    </recommendedName>
</protein>
<dbReference type="EMBL" id="BSNJ01000004">
    <property type="protein sequence ID" value="GLQ20887.1"/>
    <property type="molecule type" value="Genomic_DNA"/>
</dbReference>
<proteinExistence type="predicted"/>
<evidence type="ECO:0000313" key="2">
    <source>
        <dbReference type="EMBL" id="GLQ20887.1"/>
    </source>
</evidence>
<name>A0ABQ5V3N7_9PROT</name>
<gene>
    <name evidence="2" type="ORF">GCM10007854_18420</name>
</gene>
<dbReference type="RefSeq" id="WP_284371889.1">
    <property type="nucleotide sequence ID" value="NZ_BSNJ01000004.1"/>
</dbReference>